<feature type="domain" description="RNA polymerase sigma-70 region 2" evidence="5">
    <location>
        <begin position="21"/>
        <end position="87"/>
    </location>
</feature>
<evidence type="ECO:0000259" key="6">
    <source>
        <dbReference type="Pfam" id="PF08281"/>
    </source>
</evidence>
<keyword evidence="2" id="KW-0805">Transcription regulation</keyword>
<dbReference type="RefSeq" id="WP_341837120.1">
    <property type="nucleotide sequence ID" value="NZ_CP149822.1"/>
</dbReference>
<dbReference type="InterPro" id="IPR013325">
    <property type="entry name" value="RNA_pol_sigma_r2"/>
</dbReference>
<dbReference type="Pfam" id="PF04542">
    <property type="entry name" value="Sigma70_r2"/>
    <property type="match status" value="1"/>
</dbReference>
<dbReference type="PANTHER" id="PTHR43133:SF46">
    <property type="entry name" value="RNA POLYMERASE SIGMA-70 FACTOR ECF SUBFAMILY"/>
    <property type="match status" value="1"/>
</dbReference>
<keyword evidence="3" id="KW-0731">Sigma factor</keyword>
<comment type="similarity">
    <text evidence="1">Belongs to the sigma-70 factor family. ECF subfamily.</text>
</comment>
<protein>
    <submittedName>
        <fullName evidence="7">Sigma-70 family RNA polymerase sigma factor</fullName>
    </submittedName>
</protein>
<keyword evidence="8" id="KW-1185">Reference proteome</keyword>
<evidence type="ECO:0000256" key="3">
    <source>
        <dbReference type="ARBA" id="ARBA00023082"/>
    </source>
</evidence>
<dbReference type="NCBIfam" id="TIGR02937">
    <property type="entry name" value="sigma70-ECF"/>
    <property type="match status" value="1"/>
</dbReference>
<sequence length="188" mass="21948">MDTQLAEALQSGDYEAFEHVFESYWEKVFSYLSKKTHSTEAAKDLTQLVFIKLWKYRDAVSAGIPLNEQIFRKTKQVFIDWLRQEMRRRQHIAGPMELPDVQGNDTSHHRLEIRNDVANAIRSLPPKRKEIFELRHIYGYSYKEISELLGISTKTVDSQLTKANLQLRKILQTAIFSVVLQDVISHVK</sequence>
<dbReference type="EMBL" id="CP149822">
    <property type="protein sequence ID" value="WZN42286.1"/>
    <property type="molecule type" value="Genomic_DNA"/>
</dbReference>
<accession>A0ABZ2YR65</accession>
<gene>
    <name evidence="7" type="ORF">WJU16_04460</name>
</gene>
<dbReference type="Gene3D" id="1.10.1740.10">
    <property type="match status" value="1"/>
</dbReference>
<dbReference type="CDD" id="cd06171">
    <property type="entry name" value="Sigma70_r4"/>
    <property type="match status" value="1"/>
</dbReference>
<dbReference type="InterPro" id="IPR007627">
    <property type="entry name" value="RNA_pol_sigma70_r2"/>
</dbReference>
<dbReference type="InterPro" id="IPR014284">
    <property type="entry name" value="RNA_pol_sigma-70_dom"/>
</dbReference>
<dbReference type="InterPro" id="IPR013324">
    <property type="entry name" value="RNA_pol_sigma_r3/r4-like"/>
</dbReference>
<proteinExistence type="inferred from homology"/>
<dbReference type="Proteomes" id="UP001485459">
    <property type="component" value="Chromosome"/>
</dbReference>
<dbReference type="SUPFAM" id="SSF88946">
    <property type="entry name" value="Sigma2 domain of RNA polymerase sigma factors"/>
    <property type="match status" value="1"/>
</dbReference>
<dbReference type="InterPro" id="IPR013249">
    <property type="entry name" value="RNA_pol_sigma70_r4_t2"/>
</dbReference>
<reference evidence="8" key="1">
    <citation type="submission" date="2024-03" db="EMBL/GenBank/DDBJ databases">
        <title>Chitinophaga horti sp. nov., isolated from garden soil.</title>
        <authorList>
            <person name="Lee D.S."/>
            <person name="Han D.M."/>
            <person name="Baek J.H."/>
            <person name="Choi D.G."/>
            <person name="Jeon J.H."/>
            <person name="Jeon C.O."/>
        </authorList>
    </citation>
    <scope>NUCLEOTIDE SEQUENCE [LARGE SCALE GENOMIC DNA]</scope>
    <source>
        <strain evidence="8">GPA1</strain>
    </source>
</reference>
<dbReference type="SUPFAM" id="SSF88659">
    <property type="entry name" value="Sigma3 and sigma4 domains of RNA polymerase sigma factors"/>
    <property type="match status" value="1"/>
</dbReference>
<dbReference type="PANTHER" id="PTHR43133">
    <property type="entry name" value="RNA POLYMERASE ECF-TYPE SIGMA FACTO"/>
    <property type="match status" value="1"/>
</dbReference>
<feature type="domain" description="RNA polymerase sigma factor 70 region 4 type 2" evidence="6">
    <location>
        <begin position="116"/>
        <end position="163"/>
    </location>
</feature>
<evidence type="ECO:0000313" key="8">
    <source>
        <dbReference type="Proteomes" id="UP001485459"/>
    </source>
</evidence>
<evidence type="ECO:0000259" key="5">
    <source>
        <dbReference type="Pfam" id="PF04542"/>
    </source>
</evidence>
<evidence type="ECO:0000313" key="7">
    <source>
        <dbReference type="EMBL" id="WZN42286.1"/>
    </source>
</evidence>
<dbReference type="InterPro" id="IPR039425">
    <property type="entry name" value="RNA_pol_sigma-70-like"/>
</dbReference>
<name>A0ABZ2YR65_9BACT</name>
<evidence type="ECO:0000256" key="1">
    <source>
        <dbReference type="ARBA" id="ARBA00010641"/>
    </source>
</evidence>
<organism evidence="7 8">
    <name type="scientific">Chitinophaga pollutisoli</name>
    <dbReference type="NCBI Taxonomy" id="3133966"/>
    <lineage>
        <taxon>Bacteria</taxon>
        <taxon>Pseudomonadati</taxon>
        <taxon>Bacteroidota</taxon>
        <taxon>Chitinophagia</taxon>
        <taxon>Chitinophagales</taxon>
        <taxon>Chitinophagaceae</taxon>
        <taxon>Chitinophaga</taxon>
    </lineage>
</organism>
<evidence type="ECO:0000256" key="2">
    <source>
        <dbReference type="ARBA" id="ARBA00023015"/>
    </source>
</evidence>
<dbReference type="Gene3D" id="1.10.10.10">
    <property type="entry name" value="Winged helix-like DNA-binding domain superfamily/Winged helix DNA-binding domain"/>
    <property type="match status" value="1"/>
</dbReference>
<keyword evidence="4" id="KW-0804">Transcription</keyword>
<dbReference type="InterPro" id="IPR036388">
    <property type="entry name" value="WH-like_DNA-bd_sf"/>
</dbReference>
<evidence type="ECO:0000256" key="4">
    <source>
        <dbReference type="ARBA" id="ARBA00023163"/>
    </source>
</evidence>
<dbReference type="Pfam" id="PF08281">
    <property type="entry name" value="Sigma70_r4_2"/>
    <property type="match status" value="1"/>
</dbReference>